<evidence type="ECO:0000256" key="1">
    <source>
        <dbReference type="ARBA" id="ARBA00022721"/>
    </source>
</evidence>
<organism evidence="13 14">
    <name type="scientific">Elasticomyces elasticus</name>
    <dbReference type="NCBI Taxonomy" id="574655"/>
    <lineage>
        <taxon>Eukaryota</taxon>
        <taxon>Fungi</taxon>
        <taxon>Dikarya</taxon>
        <taxon>Ascomycota</taxon>
        <taxon>Pezizomycotina</taxon>
        <taxon>Dothideomycetes</taxon>
        <taxon>Dothideomycetidae</taxon>
        <taxon>Mycosphaerellales</taxon>
        <taxon>Teratosphaeriaceae</taxon>
        <taxon>Elasticomyces</taxon>
    </lineage>
</organism>
<dbReference type="PROSITE" id="PS00517">
    <property type="entry name" value="RNASE_3_1"/>
    <property type="match status" value="1"/>
</dbReference>
<dbReference type="SUPFAM" id="SSF52540">
    <property type="entry name" value="P-loop containing nucleoside triphosphate hydrolases"/>
    <property type="match status" value="1"/>
</dbReference>
<dbReference type="PROSITE" id="PS51194">
    <property type="entry name" value="HELICASE_CTER"/>
    <property type="match status" value="1"/>
</dbReference>
<dbReference type="PROSITE" id="PS51192">
    <property type="entry name" value="HELICASE_ATP_BIND_1"/>
    <property type="match status" value="1"/>
</dbReference>
<dbReference type="CDD" id="cd18034">
    <property type="entry name" value="DEXHc_dicer"/>
    <property type="match status" value="1"/>
</dbReference>
<keyword evidence="1" id="KW-0930">Antiviral protein</keyword>
<accession>A0AAN7WA55</accession>
<dbReference type="SMART" id="SM00535">
    <property type="entry name" value="RIBOc"/>
    <property type="match status" value="2"/>
</dbReference>
<dbReference type="InterPro" id="IPR038248">
    <property type="entry name" value="Dicer_dimer_sf"/>
</dbReference>
<evidence type="ECO:0000256" key="5">
    <source>
        <dbReference type="ARBA" id="ARBA00022806"/>
    </source>
</evidence>
<dbReference type="Pfam" id="PF03368">
    <property type="entry name" value="Dicer_dimer"/>
    <property type="match status" value="1"/>
</dbReference>
<dbReference type="Gene3D" id="3.30.160.380">
    <property type="entry name" value="Dicer dimerisation domain"/>
    <property type="match status" value="1"/>
</dbReference>
<keyword evidence="5" id="KW-0347">Helicase</keyword>
<dbReference type="Gene3D" id="3.40.50.300">
    <property type="entry name" value="P-loop containing nucleotide triphosphate hydrolases"/>
    <property type="match status" value="2"/>
</dbReference>
<evidence type="ECO:0000259" key="9">
    <source>
        <dbReference type="PROSITE" id="PS50142"/>
    </source>
</evidence>
<keyword evidence="6" id="KW-0067">ATP-binding</keyword>
<sequence length="1309" mass="146399">MAGREASPDDRLRGYQREMLDASLRGNTIVVMPTGSGKTLIAVARIRAELEKSDSKKLVWFIANSVELCRQQLDVLCQNLPAYATLSLTGQDGVDNWSQQHLWDAVLQNVRIVVGTPAVLKDALGHGFIRMSRITLLVFDEAHHCIKNHPMNAIMKNGYHPAKSRGESVPAVLGLTASPVINPKEGGMKQLEENLDAFVVTPKHSLDELMRYVYPAHLEMLTYPASTLDEYPGSSYLCQPLNWAASNYNFATDPYVLDLCKYDDERSQRAVRKVLETRRTRCSEQLRMLNRRATTLYDQLGVGSASFYVRKCVERFKKGAVHDLILPDMTISEQQHLLHILDALPISTVSSASQVTTLSEKAECLIGLLASQTPDFIRKGKTVIFAKERATVGGLTHILRLSRSLAPLYSVGSFVGTSTFDRRGTIADLADPRQQTQDLVDFRKSAKNLMVATSVLEEGIDVRECNLVINFDAPDTLIGFVQRRGRARMEDSKYYVLAAEDDTKIDPGKWQNQEERMKQEYMDALRQRVEAESLDEEAVNTRVFRVVSTGAIVTFDDAKAHLNHFCSVSTLQASNYVDTRPDYFAEKTADGLKWAATVTLPSFLHQDIRTASSRETWLSEAAAIKDAAFEAYVALYKAGLLNDNLLPLVKEPVVEEGEHINQPSLIEVADRLDPWAVLAAKVIYDTSQWYSTVVTFEGADLGSIRIVLPAQLLQAEYFELYWNEKITYSVTIAATQPVRLRPAQLEVLRNNTDIVMRTVHESRMPAERSTDFVLLFDLQDCYDFEPTTSTVSRFIPGPQLSNMDASISTELGLVHVRGRPGLPYRLQRLDGERLIVTRFPKRKNFLHPVQQQQTNNIAYTTEEAYLLNECSVDMVPLRSCLHATFLPSIMHQMEIRLLTQDLQATVLKDVNITNTSLVIEAITAPSAGGLSDYNRLEYLGDSILKYCASLQVVAQHPTWPGRYLSLEKSRLVRNSTLCQGALRLGLDKYITTKPFAPDSSRSKWRPPYASELLASEHSQSRQMSSKVLADVVEALIGAAYMDGGLAKAYHCIQVFLPDETWYSASQIYKHLTPDASPASFGSLHDLEWLVGHHFTNPTLLIEAITHASLPFQRTGMSYERLEFLGDAVLDLIIVPKLHAHPQNLRHYEMHSMHEALVNGLFLGYCSMRYSILQQQNSIMKSGAGCAVQQEARGLHLHDFIRASGQLLDAKQASLEAFEKYGELVEDALQAGHEYPWPDLLAMAPQKFFSDIVESILGAIHVDTRGDLAACEVFLENLGVMARMRALLAGDMETMQPKERLGVAAGKSDA</sequence>
<feature type="domain" description="RNase III" evidence="9">
    <location>
        <begin position="1083"/>
        <end position="1264"/>
    </location>
</feature>
<dbReference type="SMART" id="SM00490">
    <property type="entry name" value="HELICc"/>
    <property type="match status" value="1"/>
</dbReference>
<evidence type="ECO:0000256" key="6">
    <source>
        <dbReference type="ARBA" id="ARBA00022840"/>
    </source>
</evidence>
<feature type="domain" description="RNase III" evidence="9">
    <location>
        <begin position="899"/>
        <end position="1044"/>
    </location>
</feature>
<dbReference type="PANTHER" id="PTHR14950:SF37">
    <property type="entry name" value="ENDORIBONUCLEASE DICER"/>
    <property type="match status" value="1"/>
</dbReference>
<dbReference type="GO" id="GO:0003723">
    <property type="term" value="F:RNA binding"/>
    <property type="evidence" value="ECO:0007669"/>
    <property type="project" value="UniProtKB-UniRule"/>
</dbReference>
<dbReference type="InterPro" id="IPR000999">
    <property type="entry name" value="RNase_III_dom"/>
</dbReference>
<dbReference type="SUPFAM" id="SSF69065">
    <property type="entry name" value="RNase III domain-like"/>
    <property type="match status" value="2"/>
</dbReference>
<comment type="caution">
    <text evidence="13">The sequence shown here is derived from an EMBL/GenBank/DDBJ whole genome shotgun (WGS) entry which is preliminary data.</text>
</comment>
<evidence type="ECO:0000313" key="13">
    <source>
        <dbReference type="EMBL" id="KAK5704869.1"/>
    </source>
</evidence>
<dbReference type="GO" id="GO:0004386">
    <property type="term" value="F:helicase activity"/>
    <property type="evidence" value="ECO:0007669"/>
    <property type="project" value="UniProtKB-KW"/>
</dbReference>
<feature type="domain" description="Dicer dsRNA-binding fold" evidence="12">
    <location>
        <begin position="558"/>
        <end position="655"/>
    </location>
</feature>
<feature type="domain" description="Helicase ATP-binding" evidence="10">
    <location>
        <begin position="19"/>
        <end position="197"/>
    </location>
</feature>
<dbReference type="InterPro" id="IPR001650">
    <property type="entry name" value="Helicase_C-like"/>
</dbReference>
<feature type="domain" description="Helicase C-terminal" evidence="11">
    <location>
        <begin position="372"/>
        <end position="540"/>
    </location>
</feature>
<dbReference type="EMBL" id="JAVRQU010000003">
    <property type="protein sequence ID" value="KAK5704869.1"/>
    <property type="molecule type" value="Genomic_DNA"/>
</dbReference>
<keyword evidence="3" id="KW-0547">Nucleotide-binding</keyword>
<gene>
    <name evidence="13" type="primary">dcl2</name>
    <name evidence="13" type="ORF">LTR97_001980</name>
</gene>
<dbReference type="CDD" id="cd00593">
    <property type="entry name" value="RIBOc"/>
    <property type="match status" value="2"/>
</dbReference>
<dbReference type="GO" id="GO:0030422">
    <property type="term" value="P:siRNA processing"/>
    <property type="evidence" value="ECO:0007669"/>
    <property type="project" value="TreeGrafter"/>
</dbReference>
<dbReference type="InterPro" id="IPR005034">
    <property type="entry name" value="Dicer_dimerisation"/>
</dbReference>
<dbReference type="Proteomes" id="UP001310594">
    <property type="component" value="Unassembled WGS sequence"/>
</dbReference>
<dbReference type="InterPro" id="IPR014001">
    <property type="entry name" value="Helicase_ATP-bd"/>
</dbReference>
<evidence type="ECO:0000256" key="7">
    <source>
        <dbReference type="ARBA" id="ARBA00023118"/>
    </source>
</evidence>
<dbReference type="Pfam" id="PF00636">
    <property type="entry name" value="Ribonuclease_3"/>
    <property type="match status" value="2"/>
</dbReference>
<name>A0AAN7WA55_9PEZI</name>
<keyword evidence="8" id="KW-0694">RNA-binding</keyword>
<protein>
    <submittedName>
        <fullName evidence="13">Dicer-like protein 2</fullName>
    </submittedName>
</protein>
<dbReference type="InterPro" id="IPR036389">
    <property type="entry name" value="RNase_III_sf"/>
</dbReference>
<dbReference type="PROSITE" id="PS51327">
    <property type="entry name" value="DICER_DSRBF"/>
    <property type="match status" value="1"/>
</dbReference>
<keyword evidence="2" id="KW-0677">Repeat</keyword>
<evidence type="ECO:0000259" key="12">
    <source>
        <dbReference type="PROSITE" id="PS51327"/>
    </source>
</evidence>
<evidence type="ECO:0000259" key="11">
    <source>
        <dbReference type="PROSITE" id="PS51194"/>
    </source>
</evidence>
<reference evidence="13" key="1">
    <citation type="submission" date="2023-08" db="EMBL/GenBank/DDBJ databases">
        <title>Black Yeasts Isolated from many extreme environments.</title>
        <authorList>
            <person name="Coleine C."/>
            <person name="Stajich J.E."/>
            <person name="Selbmann L."/>
        </authorList>
    </citation>
    <scope>NUCLEOTIDE SEQUENCE</scope>
    <source>
        <strain evidence="13">CCFEE 5810</strain>
    </source>
</reference>
<dbReference type="GO" id="GO:0004525">
    <property type="term" value="F:ribonuclease III activity"/>
    <property type="evidence" value="ECO:0007669"/>
    <property type="project" value="InterPro"/>
</dbReference>
<dbReference type="GO" id="GO:0005634">
    <property type="term" value="C:nucleus"/>
    <property type="evidence" value="ECO:0007669"/>
    <property type="project" value="TreeGrafter"/>
</dbReference>
<keyword evidence="7" id="KW-0051">Antiviral defense</keyword>
<dbReference type="PROSITE" id="PS50142">
    <property type="entry name" value="RNASE_3_2"/>
    <property type="match status" value="2"/>
</dbReference>
<dbReference type="Pfam" id="PF00271">
    <property type="entry name" value="Helicase_C"/>
    <property type="match status" value="1"/>
</dbReference>
<dbReference type="Pfam" id="PF00270">
    <property type="entry name" value="DEAD"/>
    <property type="match status" value="1"/>
</dbReference>
<comment type="similarity">
    <text evidence="8">Belongs to the helicase family. Dicer subfamily.</text>
</comment>
<dbReference type="InterPro" id="IPR011545">
    <property type="entry name" value="DEAD/DEAH_box_helicase_dom"/>
</dbReference>
<evidence type="ECO:0000256" key="3">
    <source>
        <dbReference type="ARBA" id="ARBA00022741"/>
    </source>
</evidence>
<evidence type="ECO:0000259" key="10">
    <source>
        <dbReference type="PROSITE" id="PS51192"/>
    </source>
</evidence>
<evidence type="ECO:0000256" key="2">
    <source>
        <dbReference type="ARBA" id="ARBA00022737"/>
    </source>
</evidence>
<dbReference type="GO" id="GO:0050688">
    <property type="term" value="P:regulation of defense response to virus"/>
    <property type="evidence" value="ECO:0007669"/>
    <property type="project" value="UniProtKB-KW"/>
</dbReference>
<evidence type="ECO:0000256" key="8">
    <source>
        <dbReference type="PROSITE-ProRule" id="PRU00657"/>
    </source>
</evidence>
<dbReference type="GO" id="GO:0005737">
    <property type="term" value="C:cytoplasm"/>
    <property type="evidence" value="ECO:0007669"/>
    <property type="project" value="TreeGrafter"/>
</dbReference>
<dbReference type="GO" id="GO:0051607">
    <property type="term" value="P:defense response to virus"/>
    <property type="evidence" value="ECO:0007669"/>
    <property type="project" value="UniProtKB-KW"/>
</dbReference>
<dbReference type="GO" id="GO:0005524">
    <property type="term" value="F:ATP binding"/>
    <property type="evidence" value="ECO:0007669"/>
    <property type="project" value="UniProtKB-KW"/>
</dbReference>
<dbReference type="PANTHER" id="PTHR14950">
    <property type="entry name" value="DICER-RELATED"/>
    <property type="match status" value="1"/>
</dbReference>
<dbReference type="Gene3D" id="1.10.1520.10">
    <property type="entry name" value="Ribonuclease III domain"/>
    <property type="match status" value="2"/>
</dbReference>
<keyword evidence="4" id="KW-0378">Hydrolase</keyword>
<proteinExistence type="inferred from homology"/>
<dbReference type="SMART" id="SM00487">
    <property type="entry name" value="DEXDc"/>
    <property type="match status" value="1"/>
</dbReference>
<evidence type="ECO:0000313" key="14">
    <source>
        <dbReference type="Proteomes" id="UP001310594"/>
    </source>
</evidence>
<dbReference type="InterPro" id="IPR027417">
    <property type="entry name" value="P-loop_NTPase"/>
</dbReference>
<evidence type="ECO:0000256" key="4">
    <source>
        <dbReference type="ARBA" id="ARBA00022801"/>
    </source>
</evidence>